<gene>
    <name evidence="3" type="ORF">Cantr_00124</name>
</gene>
<reference evidence="3 4" key="1">
    <citation type="submission" date="2018-06" db="EMBL/GenBank/DDBJ databases">
        <title>Whole genome sequencing of Candida tropicalis (genome annotated by CSBL at Korea University).</title>
        <authorList>
            <person name="Ahn J."/>
        </authorList>
    </citation>
    <scope>NUCLEOTIDE SEQUENCE [LARGE SCALE GENOMIC DNA]</scope>
    <source>
        <strain evidence="3 4">ATCC 20962</strain>
    </source>
</reference>
<feature type="compositionally biased region" description="Polar residues" evidence="1">
    <location>
        <begin position="80"/>
        <end position="89"/>
    </location>
</feature>
<feature type="transmembrane region" description="Helical" evidence="2">
    <location>
        <begin position="12"/>
        <end position="33"/>
    </location>
</feature>
<feature type="compositionally biased region" description="Acidic residues" evidence="1">
    <location>
        <begin position="93"/>
        <end position="128"/>
    </location>
</feature>
<dbReference type="Proteomes" id="UP000253472">
    <property type="component" value="Unassembled WGS sequence"/>
</dbReference>
<proteinExistence type="predicted"/>
<sequence>MSSKDQNMTPLIPISVKIALGVGTLVGATVALVNNKEAIYGTAENLFNKGAEYCRNKLEEAKIANQTHFADNYQDDELSTGRSTGSNLRNESDYEEISTPDTTDFSEIETDYNDEDEDDGKDIDDDQPDNASLD</sequence>
<dbReference type="OrthoDB" id="4019199at2759"/>
<dbReference type="AlphaFoldDB" id="A0A367YF42"/>
<feature type="region of interest" description="Disordered" evidence="1">
    <location>
        <begin position="69"/>
        <end position="134"/>
    </location>
</feature>
<keyword evidence="4" id="KW-1185">Reference proteome</keyword>
<protein>
    <submittedName>
        <fullName evidence="3">Uncharacterized protein</fullName>
    </submittedName>
</protein>
<keyword evidence="2" id="KW-1133">Transmembrane helix</keyword>
<accession>A0A367YF42</accession>
<dbReference type="EMBL" id="QLNQ01000022">
    <property type="protein sequence ID" value="RCK64483.1"/>
    <property type="molecule type" value="Genomic_DNA"/>
</dbReference>
<evidence type="ECO:0000256" key="2">
    <source>
        <dbReference type="SAM" id="Phobius"/>
    </source>
</evidence>
<evidence type="ECO:0000313" key="3">
    <source>
        <dbReference type="EMBL" id="RCK64483.1"/>
    </source>
</evidence>
<organism evidence="3 4">
    <name type="scientific">Candida viswanathii</name>
    <dbReference type="NCBI Taxonomy" id="5486"/>
    <lineage>
        <taxon>Eukaryota</taxon>
        <taxon>Fungi</taxon>
        <taxon>Dikarya</taxon>
        <taxon>Ascomycota</taxon>
        <taxon>Saccharomycotina</taxon>
        <taxon>Pichiomycetes</taxon>
        <taxon>Debaryomycetaceae</taxon>
        <taxon>Candida/Lodderomyces clade</taxon>
        <taxon>Candida</taxon>
    </lineage>
</organism>
<name>A0A367YF42_9ASCO</name>
<evidence type="ECO:0000256" key="1">
    <source>
        <dbReference type="SAM" id="MobiDB-lite"/>
    </source>
</evidence>
<keyword evidence="2" id="KW-0812">Transmembrane</keyword>
<keyword evidence="2" id="KW-0472">Membrane</keyword>
<evidence type="ECO:0000313" key="4">
    <source>
        <dbReference type="Proteomes" id="UP000253472"/>
    </source>
</evidence>
<comment type="caution">
    <text evidence="3">The sequence shown here is derived from an EMBL/GenBank/DDBJ whole genome shotgun (WGS) entry which is preliminary data.</text>
</comment>